<keyword evidence="5" id="KW-0378">Hydrolase</keyword>
<evidence type="ECO:0000313" key="5">
    <source>
        <dbReference type="EMBL" id="KAF2236241.1"/>
    </source>
</evidence>
<evidence type="ECO:0000256" key="2">
    <source>
        <dbReference type="SAM" id="MobiDB-lite"/>
    </source>
</evidence>
<comment type="similarity">
    <text evidence="1">Belongs to the peptidase A1 family.</text>
</comment>
<dbReference type="InterPro" id="IPR034164">
    <property type="entry name" value="Pepsin-like_dom"/>
</dbReference>
<dbReference type="PANTHER" id="PTHR47966">
    <property type="entry name" value="BETA-SITE APP-CLEAVING ENZYME, ISOFORM A-RELATED"/>
    <property type="match status" value="1"/>
</dbReference>
<organism evidence="5 6">
    <name type="scientific">Viridothelium virens</name>
    <name type="common">Speckled blister lichen</name>
    <name type="synonym">Trypethelium virens</name>
    <dbReference type="NCBI Taxonomy" id="1048519"/>
    <lineage>
        <taxon>Eukaryota</taxon>
        <taxon>Fungi</taxon>
        <taxon>Dikarya</taxon>
        <taxon>Ascomycota</taxon>
        <taxon>Pezizomycotina</taxon>
        <taxon>Dothideomycetes</taxon>
        <taxon>Dothideomycetes incertae sedis</taxon>
        <taxon>Trypetheliales</taxon>
        <taxon>Trypetheliaceae</taxon>
        <taxon>Viridothelium</taxon>
    </lineage>
</organism>
<feature type="region of interest" description="Disordered" evidence="2">
    <location>
        <begin position="453"/>
        <end position="535"/>
    </location>
</feature>
<dbReference type="PROSITE" id="PS51767">
    <property type="entry name" value="PEPTIDASE_A1"/>
    <property type="match status" value="1"/>
</dbReference>
<feature type="region of interest" description="Disordered" evidence="2">
    <location>
        <begin position="551"/>
        <end position="628"/>
    </location>
</feature>
<dbReference type="CDD" id="cd05471">
    <property type="entry name" value="pepsin_like"/>
    <property type="match status" value="1"/>
</dbReference>
<dbReference type="InterPro" id="IPR021109">
    <property type="entry name" value="Peptidase_aspartic_dom_sf"/>
</dbReference>
<dbReference type="PANTHER" id="PTHR47966:SF51">
    <property type="entry name" value="BETA-SITE APP-CLEAVING ENZYME, ISOFORM A-RELATED"/>
    <property type="match status" value="1"/>
</dbReference>
<sequence>MALLLRQTTLPAPYVVPASQQFDGDKGSWSTFSISVGSPPQDFRLLVSTAASDTWVPIAGGCTQYDLPNCPQLRGVELFNGAQTSGFESNQSSTWSLVGLYAVQTEQHLNITGNGLHGYDTVHLGSSQDTSALSVEHSVVAAIPDLDIFLGQLGLGIQPVSFSSASTPVPSLLQSLRNNNQIPSLSFGYTAGNPYRLKKVDGSLILGGYDSTRFAPNNVSFTFAGNDASALTVGVQSIITSDSLHSTQAFTSTGHLSVIDSTVDELWLPGDVCDSMADAFGLIHDPESDLYVLNDTIHSQLQQINPNITFQLGNTAYNTGNSVNIVLPYSAFDMQASWPIFQSSFNYFPIRRAANDTQYTIGRTLLQEAYLVVDYEHQNFSLSQAVWPDPLPSSQIEIIQPSSAASATSTNGPSAKSLGTGAIAGIAVGGAVVLLLIAFGAFLFFRRRRRPHKHQAVPSGSNVSPDYKPGFDGQNNSANNPNYQGSSYFGPERKDTLHGQQHAQELHGNEYGEMDGQGWMRSELPASKPGDVSNGRNINVYEMSADTAGTWNSRQSLTTGTLGSQTGTQGTWAPSPPPFSGSFHPSRSTSQNGSQWGESTIGSQHGSTNWSNQGATSSSQATRPFELP</sequence>
<keyword evidence="6" id="KW-1185">Reference proteome</keyword>
<dbReference type="InterPro" id="IPR001461">
    <property type="entry name" value="Aspartic_peptidase_A1"/>
</dbReference>
<keyword evidence="5" id="KW-0645">Protease</keyword>
<keyword evidence="3" id="KW-0472">Membrane</keyword>
<feature type="transmembrane region" description="Helical" evidence="3">
    <location>
        <begin position="422"/>
        <end position="445"/>
    </location>
</feature>
<evidence type="ECO:0000259" key="4">
    <source>
        <dbReference type="PROSITE" id="PS51767"/>
    </source>
</evidence>
<feature type="compositionally biased region" description="Low complexity" evidence="2">
    <location>
        <begin position="555"/>
        <end position="571"/>
    </location>
</feature>
<dbReference type="SUPFAM" id="SSF50630">
    <property type="entry name" value="Acid proteases"/>
    <property type="match status" value="1"/>
</dbReference>
<dbReference type="OrthoDB" id="4074350at2759"/>
<dbReference type="GO" id="GO:0000324">
    <property type="term" value="C:fungal-type vacuole"/>
    <property type="evidence" value="ECO:0007669"/>
    <property type="project" value="TreeGrafter"/>
</dbReference>
<dbReference type="Pfam" id="PF00026">
    <property type="entry name" value="Asp"/>
    <property type="match status" value="1"/>
</dbReference>
<keyword evidence="3" id="KW-1133">Transmembrane helix</keyword>
<dbReference type="EMBL" id="ML991786">
    <property type="protein sequence ID" value="KAF2236241.1"/>
    <property type="molecule type" value="Genomic_DNA"/>
</dbReference>
<feature type="compositionally biased region" description="Polar residues" evidence="2">
    <location>
        <begin position="589"/>
        <end position="622"/>
    </location>
</feature>
<name>A0A6A6HEB1_VIRVR</name>
<proteinExistence type="inferred from homology"/>
<feature type="compositionally biased region" description="Polar residues" evidence="2">
    <location>
        <begin position="473"/>
        <end position="487"/>
    </location>
</feature>
<dbReference type="Gene3D" id="2.40.70.10">
    <property type="entry name" value="Acid Proteases"/>
    <property type="match status" value="2"/>
</dbReference>
<accession>A0A6A6HEB1</accession>
<dbReference type="Proteomes" id="UP000800092">
    <property type="component" value="Unassembled WGS sequence"/>
</dbReference>
<evidence type="ECO:0000256" key="1">
    <source>
        <dbReference type="ARBA" id="ARBA00007447"/>
    </source>
</evidence>
<dbReference type="GO" id="GO:0006508">
    <property type="term" value="P:proteolysis"/>
    <property type="evidence" value="ECO:0007669"/>
    <property type="project" value="UniProtKB-KW"/>
</dbReference>
<reference evidence="5" key="1">
    <citation type="journal article" date="2020" name="Stud. Mycol.">
        <title>101 Dothideomycetes genomes: a test case for predicting lifestyles and emergence of pathogens.</title>
        <authorList>
            <person name="Haridas S."/>
            <person name="Albert R."/>
            <person name="Binder M."/>
            <person name="Bloem J."/>
            <person name="Labutti K."/>
            <person name="Salamov A."/>
            <person name="Andreopoulos B."/>
            <person name="Baker S."/>
            <person name="Barry K."/>
            <person name="Bills G."/>
            <person name="Bluhm B."/>
            <person name="Cannon C."/>
            <person name="Castanera R."/>
            <person name="Culley D."/>
            <person name="Daum C."/>
            <person name="Ezra D."/>
            <person name="Gonzalez J."/>
            <person name="Henrissat B."/>
            <person name="Kuo A."/>
            <person name="Liang C."/>
            <person name="Lipzen A."/>
            <person name="Lutzoni F."/>
            <person name="Magnuson J."/>
            <person name="Mondo S."/>
            <person name="Nolan M."/>
            <person name="Ohm R."/>
            <person name="Pangilinan J."/>
            <person name="Park H.-J."/>
            <person name="Ramirez L."/>
            <person name="Alfaro M."/>
            <person name="Sun H."/>
            <person name="Tritt A."/>
            <person name="Yoshinaga Y."/>
            <person name="Zwiers L.-H."/>
            <person name="Turgeon B."/>
            <person name="Goodwin S."/>
            <person name="Spatafora J."/>
            <person name="Crous P."/>
            <person name="Grigoriev I."/>
        </authorList>
    </citation>
    <scope>NUCLEOTIDE SEQUENCE</scope>
    <source>
        <strain evidence="5">Tuck. ex Michener</strain>
    </source>
</reference>
<evidence type="ECO:0000256" key="3">
    <source>
        <dbReference type="SAM" id="Phobius"/>
    </source>
</evidence>
<keyword evidence="3" id="KW-0812">Transmembrane</keyword>
<evidence type="ECO:0000313" key="6">
    <source>
        <dbReference type="Proteomes" id="UP000800092"/>
    </source>
</evidence>
<protein>
    <submittedName>
        <fullName evidence="5">Acid protease</fullName>
    </submittedName>
</protein>
<dbReference type="InterPro" id="IPR033121">
    <property type="entry name" value="PEPTIDASE_A1"/>
</dbReference>
<gene>
    <name evidence="5" type="ORF">EV356DRAFT_531176</name>
</gene>
<dbReference type="AlphaFoldDB" id="A0A6A6HEB1"/>
<dbReference type="GO" id="GO:0004190">
    <property type="term" value="F:aspartic-type endopeptidase activity"/>
    <property type="evidence" value="ECO:0007669"/>
    <property type="project" value="InterPro"/>
</dbReference>
<dbReference type="PRINTS" id="PR00792">
    <property type="entry name" value="PEPSIN"/>
</dbReference>
<feature type="domain" description="Peptidase A1" evidence="4">
    <location>
        <begin position="30"/>
        <end position="383"/>
    </location>
</feature>